<proteinExistence type="predicted"/>
<protein>
    <recommendedName>
        <fullName evidence="5">DUF4239 domain-containing protein</fullName>
    </recommendedName>
</protein>
<feature type="region of interest" description="Disordered" evidence="1">
    <location>
        <begin position="1"/>
        <end position="20"/>
    </location>
</feature>
<keyword evidence="2" id="KW-0812">Transmembrane</keyword>
<evidence type="ECO:0000313" key="3">
    <source>
        <dbReference type="EMBL" id="MDS0282284.1"/>
    </source>
</evidence>
<keyword evidence="2" id="KW-1133">Transmembrane helix</keyword>
<evidence type="ECO:0000256" key="1">
    <source>
        <dbReference type="SAM" id="MobiDB-lite"/>
    </source>
</evidence>
<evidence type="ECO:0000313" key="4">
    <source>
        <dbReference type="Proteomes" id="UP001268864"/>
    </source>
</evidence>
<name>A0ABU2FNE2_9EURY</name>
<reference evidence="3 4" key="1">
    <citation type="submission" date="2022-06" db="EMBL/GenBank/DDBJ databases">
        <title>Halomicroarcula sp. a new haloarchaeum isolate from saline soil.</title>
        <authorList>
            <person name="Strakova D."/>
            <person name="Galisteo C."/>
            <person name="Sanchez-Porro C."/>
            <person name="Ventosa A."/>
        </authorList>
    </citation>
    <scope>NUCLEOTIDE SEQUENCE [LARGE SCALE GENOMIC DNA]</scope>
    <source>
        <strain evidence="3 4">S3CR25-11</strain>
    </source>
</reference>
<feature type="transmembrane region" description="Helical" evidence="2">
    <location>
        <begin position="283"/>
        <end position="306"/>
    </location>
</feature>
<gene>
    <name evidence="3" type="ORF">NDI86_09110</name>
</gene>
<keyword evidence="2" id="KW-0472">Membrane</keyword>
<evidence type="ECO:0000256" key="2">
    <source>
        <dbReference type="SAM" id="Phobius"/>
    </source>
</evidence>
<feature type="transmembrane region" description="Helical" evidence="2">
    <location>
        <begin position="256"/>
        <end position="277"/>
    </location>
</feature>
<feature type="transmembrane region" description="Helical" evidence="2">
    <location>
        <begin position="36"/>
        <end position="57"/>
    </location>
</feature>
<organism evidence="3 4">
    <name type="scientific">Haloarcula onubensis</name>
    <dbReference type="NCBI Taxonomy" id="2950539"/>
    <lineage>
        <taxon>Archaea</taxon>
        <taxon>Methanobacteriati</taxon>
        <taxon>Methanobacteriota</taxon>
        <taxon>Stenosarchaea group</taxon>
        <taxon>Halobacteria</taxon>
        <taxon>Halobacteriales</taxon>
        <taxon>Haloarculaceae</taxon>
        <taxon>Haloarcula</taxon>
    </lineage>
</organism>
<feature type="transmembrane region" description="Helical" evidence="2">
    <location>
        <begin position="69"/>
        <end position="93"/>
    </location>
</feature>
<feature type="compositionally biased region" description="Polar residues" evidence="1">
    <location>
        <begin position="10"/>
        <end position="20"/>
    </location>
</feature>
<keyword evidence="4" id="KW-1185">Reference proteome</keyword>
<evidence type="ECO:0008006" key="5">
    <source>
        <dbReference type="Google" id="ProtNLM"/>
    </source>
</evidence>
<dbReference type="InterPro" id="IPR058278">
    <property type="entry name" value="DUF7972"/>
</dbReference>
<accession>A0ABU2FNE2</accession>
<dbReference type="Proteomes" id="UP001268864">
    <property type="component" value="Unassembled WGS sequence"/>
</dbReference>
<sequence length="329" mass="35347">MSHSDHDVDVSTTGPTPSGVVQSSVTRWVLTEGNRWLVAVLFSALAAAVVGVLGWLGVVGVDREGPVTLLLSVFIGGNLTLVPVTITINQLVLSREFGKPHDLRERDEGVIALRDELRALAGVPLIAPAPTAFLRELTATLDDSATDVYDEAAATGSEDLARRAEAFRAEVTAGTDGVERALSRADFGSYESLSAMLDLNSAWLVAAARHLHHDHDEAVAADPFERMEATLRLFNVTRQYVKTLYAQKEIATLSRLLLYTGFLAVLVAAVWMLSFAAPGRPPAVVTSIAGFSLLSAVVFAPLAFLLSYTLRLSTLMSYPPLRNSFITDG</sequence>
<dbReference type="RefSeq" id="WP_310900113.1">
    <property type="nucleotide sequence ID" value="NZ_JAMQOS010000002.1"/>
</dbReference>
<dbReference type="Pfam" id="PF25927">
    <property type="entry name" value="DUF7972"/>
    <property type="match status" value="1"/>
</dbReference>
<dbReference type="EMBL" id="JAMQOS010000002">
    <property type="protein sequence ID" value="MDS0282284.1"/>
    <property type="molecule type" value="Genomic_DNA"/>
</dbReference>
<comment type="caution">
    <text evidence="3">The sequence shown here is derived from an EMBL/GenBank/DDBJ whole genome shotgun (WGS) entry which is preliminary data.</text>
</comment>